<dbReference type="EMBL" id="WHUV01000001">
    <property type="protein sequence ID" value="MQA51741.1"/>
    <property type="molecule type" value="Genomic_DNA"/>
</dbReference>
<proteinExistence type="predicted"/>
<protein>
    <submittedName>
        <fullName evidence="1">Uncharacterized protein</fullName>
    </submittedName>
</protein>
<dbReference type="RefSeq" id="WP_152896440.1">
    <property type="nucleotide sequence ID" value="NZ_WHUV01000001.1"/>
</dbReference>
<dbReference type="Proteomes" id="UP000486534">
    <property type="component" value="Unassembled WGS sequence"/>
</dbReference>
<reference evidence="1 2" key="1">
    <citation type="submission" date="2019-10" db="EMBL/GenBank/DDBJ databases">
        <title>Pseudomonas dajingensis sp. nov., isolated from the profound head ulcers of farmed Murray cod (Maccullochella peelii peelii).</title>
        <authorList>
            <person name="Liu Y."/>
        </authorList>
    </citation>
    <scope>NUCLEOTIDE SEQUENCE [LARGE SCALE GENOMIC DNA]</scope>
    <source>
        <strain evidence="1 2">MC042</strain>
    </source>
</reference>
<comment type="caution">
    <text evidence="1">The sequence shown here is derived from an EMBL/GenBank/DDBJ whole genome shotgun (WGS) entry which is preliminary data.</text>
</comment>
<evidence type="ECO:0000313" key="1">
    <source>
        <dbReference type="EMBL" id="MQA51741.1"/>
    </source>
</evidence>
<name>A0A7X1PGK7_9PSED</name>
<gene>
    <name evidence="1" type="ORF">GDH07_00235</name>
</gene>
<accession>A0A7X1PGK7</accession>
<organism evidence="1 2">
    <name type="scientific">Pseudomonas piscis</name>
    <dbReference type="NCBI Taxonomy" id="2614538"/>
    <lineage>
        <taxon>Bacteria</taxon>
        <taxon>Pseudomonadati</taxon>
        <taxon>Pseudomonadota</taxon>
        <taxon>Gammaproteobacteria</taxon>
        <taxon>Pseudomonadales</taxon>
        <taxon>Pseudomonadaceae</taxon>
        <taxon>Pseudomonas</taxon>
    </lineage>
</organism>
<sequence length="368" mass="42252">MAWFHFCTANHNKIGRSTLTDMADWFEAGLLDLGHKVTFSETSMERSAINLFWEYFEPGMIEELLRSGIEYGIIATELPDGHGFNWRSDQQWTNRFNTFSEVARHAKFIWTMIESSVPFYSQFCPTAFIELGFSQRLVPASLNKSPNIDFCFFGLRTPYREKVVKQLQMHAKVVWPRNLLSPSGIAELINNSRVGLNFKQSDKWPIPSPTRLGRLMMAKRAVAAEYVPVATRQGDIAGICPEAIPFHEHALHILESGWNKKAELAFERYRTEMPMALIMERVLEQTISQFDSVSEAETIEIRLYPPVLIGEDPTWNFFGWENEYFSLRKSLGEIDVRLGAHVLQSLYGVENVLYSNSLSSLYQKVGKE</sequence>
<evidence type="ECO:0000313" key="2">
    <source>
        <dbReference type="Proteomes" id="UP000486534"/>
    </source>
</evidence>
<dbReference type="AlphaFoldDB" id="A0A7X1PGK7"/>